<dbReference type="InterPro" id="IPR039994">
    <property type="entry name" value="NO66-like"/>
</dbReference>
<comment type="subcellular location">
    <subcellularLocation>
        <location evidence="3">Nucleus</location>
    </subcellularLocation>
</comment>
<keyword evidence="3" id="KW-0805">Transcription regulation</keyword>
<evidence type="ECO:0000313" key="5">
    <source>
        <dbReference type="EMBL" id="CAK9021949.1"/>
    </source>
</evidence>
<keyword evidence="6" id="KW-1185">Reference proteome</keyword>
<dbReference type="PANTHER" id="PTHR13096:SF8">
    <property type="entry name" value="RIBOSOMAL OXYGENASE 1"/>
    <property type="match status" value="1"/>
</dbReference>
<keyword evidence="1 3" id="KW-0479">Metal-binding</keyword>
<dbReference type="Gene3D" id="2.60.120.650">
    <property type="entry name" value="Cupin"/>
    <property type="match status" value="1"/>
</dbReference>
<dbReference type="EC" id="1.14.11.-" evidence="3"/>
<keyword evidence="3" id="KW-0223">Dioxygenase</keyword>
<dbReference type="Proteomes" id="UP001642464">
    <property type="component" value="Unassembled WGS sequence"/>
</dbReference>
<dbReference type="SUPFAM" id="SSF51197">
    <property type="entry name" value="Clavaminate synthase-like"/>
    <property type="match status" value="1"/>
</dbReference>
<reference evidence="5 6" key="1">
    <citation type="submission" date="2024-02" db="EMBL/GenBank/DDBJ databases">
        <authorList>
            <person name="Chen Y."/>
            <person name="Shah S."/>
            <person name="Dougan E. K."/>
            <person name="Thang M."/>
            <person name="Chan C."/>
        </authorList>
    </citation>
    <scope>NUCLEOTIDE SEQUENCE [LARGE SCALE GENOMIC DNA]</scope>
</reference>
<dbReference type="EMBL" id="CAXAMM010010001">
    <property type="protein sequence ID" value="CAK9021949.1"/>
    <property type="molecule type" value="Genomic_DNA"/>
</dbReference>
<keyword evidence="3" id="KW-0804">Transcription</keyword>
<evidence type="ECO:0000256" key="3">
    <source>
        <dbReference type="RuleBase" id="RU366061"/>
    </source>
</evidence>
<protein>
    <recommendedName>
        <fullName evidence="3">Bifunctional lysine-specific demethylase and histidyl-hydroxylase</fullName>
        <ecNumber evidence="3">1.14.11.-</ecNumber>
    </recommendedName>
</protein>
<sequence>MPGLGFTLPPSFFQIDFEHRWVHLPKDEDSSIFRRIWGWKKVLASAKESFQAYEFGIPRPAHDEQGVAGARFALQKKWTLVQNHVHRRHPALAKYVRLASMTFGLPGGLNSYTTPAFSTGFGYHFDPSDAIILQVQGNKSWELCARRLTNSFSFANLTYNQVPEGDEDLRNCSTVVMQEGDALYLPIGQAGSADQLALALTTCEFH</sequence>
<dbReference type="InterPro" id="IPR003347">
    <property type="entry name" value="JmjC_dom"/>
</dbReference>
<dbReference type="PANTHER" id="PTHR13096">
    <property type="entry name" value="MINA53 MYC INDUCED NUCLEAR ANTIGEN"/>
    <property type="match status" value="1"/>
</dbReference>
<evidence type="ECO:0000259" key="4">
    <source>
        <dbReference type="PROSITE" id="PS51184"/>
    </source>
</evidence>
<dbReference type="Pfam" id="PF08007">
    <property type="entry name" value="JmjC_2"/>
    <property type="match status" value="1"/>
</dbReference>
<feature type="domain" description="JmjC" evidence="4">
    <location>
        <begin position="78"/>
        <end position="206"/>
    </location>
</feature>
<organism evidence="5 6">
    <name type="scientific">Durusdinium trenchii</name>
    <dbReference type="NCBI Taxonomy" id="1381693"/>
    <lineage>
        <taxon>Eukaryota</taxon>
        <taxon>Sar</taxon>
        <taxon>Alveolata</taxon>
        <taxon>Dinophyceae</taxon>
        <taxon>Suessiales</taxon>
        <taxon>Symbiodiniaceae</taxon>
        <taxon>Durusdinium</taxon>
    </lineage>
</organism>
<comment type="similarity">
    <text evidence="3">Belongs to the ROX family.</text>
</comment>
<keyword evidence="2 3" id="KW-0408">Iron</keyword>
<keyword evidence="3" id="KW-0539">Nucleus</keyword>
<comment type="cofactor">
    <cofactor evidence="3">
        <name>Fe(2+)</name>
        <dbReference type="ChEBI" id="CHEBI:29033"/>
    </cofactor>
    <text evidence="3">Binds 1 Fe(2+) ion per subunit.</text>
</comment>
<gene>
    <name evidence="5" type="ORF">SCF082_LOCUS15565</name>
</gene>
<keyword evidence="3" id="KW-0560">Oxidoreductase</keyword>
<evidence type="ECO:0000313" key="6">
    <source>
        <dbReference type="Proteomes" id="UP001642464"/>
    </source>
</evidence>
<comment type="caution">
    <text evidence="5">The sequence shown here is derived from an EMBL/GenBank/DDBJ whole genome shotgun (WGS) entry which is preliminary data.</text>
</comment>
<proteinExistence type="inferred from homology"/>
<accession>A0ABP0K5R9</accession>
<name>A0ABP0K5R9_9DINO</name>
<dbReference type="PROSITE" id="PS51184">
    <property type="entry name" value="JMJC"/>
    <property type="match status" value="1"/>
</dbReference>
<comment type="function">
    <text evidence="3">Oxygenase that can act as both a histone lysine demethylase and a ribosomal histidine hydroxylase.</text>
</comment>
<evidence type="ECO:0000256" key="2">
    <source>
        <dbReference type="ARBA" id="ARBA00023004"/>
    </source>
</evidence>
<evidence type="ECO:0000256" key="1">
    <source>
        <dbReference type="ARBA" id="ARBA00022723"/>
    </source>
</evidence>